<protein>
    <recommendedName>
        <fullName evidence="3">SH3b domain-containing protein</fullName>
    </recommendedName>
</protein>
<evidence type="ECO:0000256" key="2">
    <source>
        <dbReference type="SAM" id="SignalP"/>
    </source>
</evidence>
<dbReference type="Gene3D" id="2.30.30.40">
    <property type="entry name" value="SH3 Domains"/>
    <property type="match status" value="4"/>
</dbReference>
<dbReference type="OrthoDB" id="9816557at2"/>
<dbReference type="InterPro" id="IPR025883">
    <property type="entry name" value="Cadherin-like_domain"/>
</dbReference>
<feature type="domain" description="SH3b" evidence="3">
    <location>
        <begin position="36"/>
        <end position="112"/>
    </location>
</feature>
<dbReference type="AlphaFoldDB" id="A0A0V8QHS8"/>
<dbReference type="InterPro" id="IPR052354">
    <property type="entry name" value="Cell_Wall_Dynamics_Protein"/>
</dbReference>
<feature type="compositionally biased region" description="Low complexity" evidence="1">
    <location>
        <begin position="387"/>
        <end position="413"/>
    </location>
</feature>
<dbReference type="Pfam" id="PF12733">
    <property type="entry name" value="Cadherin-like"/>
    <property type="match status" value="1"/>
</dbReference>
<feature type="compositionally biased region" description="Polar residues" evidence="1">
    <location>
        <begin position="414"/>
        <end position="425"/>
    </location>
</feature>
<feature type="region of interest" description="Disordered" evidence="1">
    <location>
        <begin position="373"/>
        <end position="425"/>
    </location>
</feature>
<evidence type="ECO:0000256" key="1">
    <source>
        <dbReference type="SAM" id="MobiDB-lite"/>
    </source>
</evidence>
<feature type="domain" description="SH3b" evidence="3">
    <location>
        <begin position="134"/>
        <end position="204"/>
    </location>
</feature>
<evidence type="ECO:0000313" key="5">
    <source>
        <dbReference type="Proteomes" id="UP000054874"/>
    </source>
</evidence>
<dbReference type="PANTHER" id="PTHR34408">
    <property type="entry name" value="FAMILY PROTEIN, PUTATIVE-RELATED"/>
    <property type="match status" value="1"/>
</dbReference>
<dbReference type="RefSeq" id="WP_058351761.1">
    <property type="nucleotide sequence ID" value="NZ_CABMMD010000057.1"/>
</dbReference>
<feature type="domain" description="SH3b" evidence="3">
    <location>
        <begin position="288"/>
        <end position="365"/>
    </location>
</feature>
<dbReference type="PROSITE" id="PS51781">
    <property type="entry name" value="SH3B"/>
    <property type="match status" value="3"/>
</dbReference>
<organism evidence="4 5">
    <name type="scientific">Acetivibrio ethanolgignens</name>
    <dbReference type="NCBI Taxonomy" id="290052"/>
    <lineage>
        <taxon>Bacteria</taxon>
        <taxon>Bacillati</taxon>
        <taxon>Bacillota</taxon>
        <taxon>Clostridia</taxon>
        <taxon>Eubacteriales</taxon>
        <taxon>Oscillospiraceae</taxon>
        <taxon>Acetivibrio</taxon>
    </lineage>
</organism>
<dbReference type="STRING" id="290052.ASU35_07065"/>
<feature type="chain" id="PRO_5006894217" description="SH3b domain-containing protein" evidence="2">
    <location>
        <begin position="22"/>
        <end position="873"/>
    </location>
</feature>
<accession>A0A0V8QHS8</accession>
<keyword evidence="5" id="KW-1185">Reference proteome</keyword>
<dbReference type="InterPro" id="IPR003646">
    <property type="entry name" value="SH3-like_bac-type"/>
</dbReference>
<keyword evidence="2" id="KW-0732">Signal</keyword>
<dbReference type="PANTHER" id="PTHR34408:SF1">
    <property type="entry name" value="GLYCOSYL HYDROLASE FAMILY 19 DOMAIN-CONTAINING PROTEIN HI_1415"/>
    <property type="match status" value="1"/>
</dbReference>
<reference evidence="4 5" key="1">
    <citation type="submission" date="2015-11" db="EMBL/GenBank/DDBJ databases">
        <title>Butyribacter intestini gen. nov., sp. nov., a butyric acid-producing bacterium of the family Lachnospiraceae isolated from the human faeces.</title>
        <authorList>
            <person name="Zou Y."/>
            <person name="Xue W."/>
            <person name="Luo G."/>
            <person name="Lv M."/>
        </authorList>
    </citation>
    <scope>NUCLEOTIDE SEQUENCE [LARGE SCALE GENOMIC DNA]</scope>
    <source>
        <strain evidence="4 5">ACET-33324</strain>
    </source>
</reference>
<evidence type="ECO:0000313" key="4">
    <source>
        <dbReference type="EMBL" id="KSV60030.1"/>
    </source>
</evidence>
<gene>
    <name evidence="4" type="ORF">ASU35_07065</name>
</gene>
<feature type="compositionally biased region" description="Basic and acidic residues" evidence="1">
    <location>
        <begin position="375"/>
        <end position="386"/>
    </location>
</feature>
<evidence type="ECO:0000259" key="3">
    <source>
        <dbReference type="PROSITE" id="PS51781"/>
    </source>
</evidence>
<dbReference type="SMART" id="SM00287">
    <property type="entry name" value="SH3b"/>
    <property type="match status" value="3"/>
</dbReference>
<dbReference type="EMBL" id="LNAM01000057">
    <property type="protein sequence ID" value="KSV60030.1"/>
    <property type="molecule type" value="Genomic_DNA"/>
</dbReference>
<feature type="signal peptide" evidence="2">
    <location>
        <begin position="1"/>
        <end position="21"/>
    </location>
</feature>
<dbReference type="Pfam" id="PF08239">
    <property type="entry name" value="SH3_3"/>
    <property type="match status" value="1"/>
</dbReference>
<dbReference type="Proteomes" id="UP000054874">
    <property type="component" value="Unassembled WGS sequence"/>
</dbReference>
<comment type="caution">
    <text evidence="4">The sequence shown here is derived from an EMBL/GenBank/DDBJ whole genome shotgun (WGS) entry which is preliminary data.</text>
</comment>
<name>A0A0V8QHS8_9FIRM</name>
<proteinExistence type="predicted"/>
<sequence length="873" mass="94475">MKRKMVMAVLLAVGLTGICQFSDNVGVTIPYTAYAANAGTVTGSSLRVRTGAGTDKAALTYNGSSVMLSKGTKVTIKKAVEEGETTWYQVSFSYSGKTLTGYVSGDYVKVTEETDDSSSKATDSTSTTAAASLNAPARVMADSLNVRKTASTKGTKVTSLKKGASVKVLKEKLVSGKKWYYISCTVNKKTQKGYVLSDYVSLTLSKNLAGTINSSSAVKIRKGAGTDKPYLKVSDKTVSLKKGTDVVVKKEAVDTKGNKWLQISFYYNNKLYSGYVNAEKIKLSGVITVTGKVTGTDALNVRVAAGTDKKQLTYGKTAVKLKKDTSINILGQTEVKGTIWYQGSFSYEGKTLKGFVSSDYIKITQTTNVPASIKKAADGETEEKPDANTNTDDTNTDNTNTDNANTDNTNTDTSEVTDTNPGMEQPMSSVEFEAYMTEQGFPETYKNNLRVLHEKHPTWIFRAYQTGLDWETVITKESKAGLNLISKNKANGWKSYAEKAYDWATDTFIPYDGSTWVTASTEAIAYYMDPRNFLTERAIFQFEALEYQSEYETVDGVEKILANTPLYQKTFTYIDDVTGETKEITYAQAFMDAAAASGVSPYHLASRVKQEVVIGTTSLSSSVSGMVSGYEGYYNFYNIGATHSTQSGGAVANGLAFAKGDSRTTAAGKIEYLIPWDNQYKAIVGGAKYIGKQYINRGQNTIYLQKFNVTATSTYSHQYMANVEAANSEATKLYNGYVSMLDSMPIVFNIPVYQNMPESAAGTPGIVPSPNNWLKMLKLGNYSLMPEFSAKDGGKVAYSLNLTGLTDSSLLLTAVPVSSKAAVEVRLLVNGNESSLGNGTTATIPVNTGTSELKIVVTAETGVTNTYTITIIK</sequence>